<dbReference type="EMBL" id="JPMD01000001">
    <property type="protein sequence ID" value="KEZ88745.1"/>
    <property type="molecule type" value="Genomic_DNA"/>
</dbReference>
<evidence type="ECO:0000259" key="3">
    <source>
        <dbReference type="Pfam" id="PF02397"/>
    </source>
</evidence>
<reference evidence="4 5" key="1">
    <citation type="submission" date="2014-07" db="EMBL/GenBank/DDBJ databases">
        <title>Draft genome of Clostridium sulfidigenes 113A isolated from sediments associated with methane hydrate from Krishna Godavari basin.</title>
        <authorList>
            <person name="Honkalas V.S."/>
            <person name="Dabir A.P."/>
            <person name="Arora P."/>
            <person name="Dhakephalkar P.K."/>
        </authorList>
    </citation>
    <scope>NUCLEOTIDE SEQUENCE [LARGE SCALE GENOMIC DNA]</scope>
    <source>
        <strain evidence="4 5">113A</strain>
    </source>
</reference>
<feature type="domain" description="Bacterial sugar transferase" evidence="3">
    <location>
        <begin position="20"/>
        <end position="199"/>
    </location>
</feature>
<evidence type="ECO:0000256" key="2">
    <source>
        <dbReference type="SAM" id="Phobius"/>
    </source>
</evidence>
<evidence type="ECO:0000313" key="5">
    <source>
        <dbReference type="Proteomes" id="UP000028542"/>
    </source>
</evidence>
<keyword evidence="2" id="KW-0472">Membrane</keyword>
<keyword evidence="2" id="KW-1133">Transmembrane helix</keyword>
<evidence type="ECO:0000313" key="4">
    <source>
        <dbReference type="EMBL" id="KEZ88745.1"/>
    </source>
</evidence>
<accession>A0A084JIG1</accession>
<organism evidence="4 5">
    <name type="scientific">Clostridium sulfidigenes</name>
    <dbReference type="NCBI Taxonomy" id="318464"/>
    <lineage>
        <taxon>Bacteria</taxon>
        <taxon>Bacillati</taxon>
        <taxon>Bacillota</taxon>
        <taxon>Clostridia</taxon>
        <taxon>Eubacteriales</taxon>
        <taxon>Clostridiaceae</taxon>
        <taxon>Clostridium</taxon>
    </lineage>
</organism>
<name>A0A084JIG1_9CLOT</name>
<dbReference type="Proteomes" id="UP000028542">
    <property type="component" value="Unassembled WGS sequence"/>
</dbReference>
<gene>
    <name evidence="4" type="ORF">IO99_00815</name>
</gene>
<dbReference type="PANTHER" id="PTHR30576">
    <property type="entry name" value="COLANIC BIOSYNTHESIS UDP-GLUCOSE LIPID CARRIER TRANSFERASE"/>
    <property type="match status" value="1"/>
</dbReference>
<dbReference type="PANTHER" id="PTHR30576:SF0">
    <property type="entry name" value="UNDECAPRENYL-PHOSPHATE N-ACETYLGALACTOSAMINYL 1-PHOSPHATE TRANSFERASE-RELATED"/>
    <property type="match status" value="1"/>
</dbReference>
<evidence type="ECO:0000256" key="1">
    <source>
        <dbReference type="ARBA" id="ARBA00006464"/>
    </source>
</evidence>
<dbReference type="GO" id="GO:0016780">
    <property type="term" value="F:phosphotransferase activity, for other substituted phosphate groups"/>
    <property type="evidence" value="ECO:0007669"/>
    <property type="project" value="TreeGrafter"/>
</dbReference>
<keyword evidence="5" id="KW-1185">Reference proteome</keyword>
<comment type="caution">
    <text evidence="4">The sequence shown here is derived from an EMBL/GenBank/DDBJ whole genome shotgun (WGS) entry which is preliminary data.</text>
</comment>
<protein>
    <recommendedName>
        <fullName evidence="3">Bacterial sugar transferase domain-containing protein</fullName>
    </recommendedName>
</protein>
<dbReference type="InterPro" id="IPR003362">
    <property type="entry name" value="Bact_transf"/>
</dbReference>
<feature type="transmembrane region" description="Helical" evidence="2">
    <location>
        <begin position="21"/>
        <end position="48"/>
    </location>
</feature>
<dbReference type="Pfam" id="PF02397">
    <property type="entry name" value="Bac_transf"/>
    <property type="match status" value="1"/>
</dbReference>
<keyword evidence="2" id="KW-0812">Transmembrane</keyword>
<dbReference type="AlphaFoldDB" id="A0A084JIG1"/>
<comment type="similarity">
    <text evidence="1">Belongs to the bacterial sugar transferase family.</text>
</comment>
<proteinExistence type="inferred from homology"/>
<sequence>MKIKRGFRRAMILFKYNSLKRIFDIVFSLILLLVTSPILVLSLVIVYLQDFKEPLFSQKRLGLNNKVIKIYKIRSMVHNAEENGVKWTSANDLRITWFGKFIRKTRIDEIPQLFNVLKGEMSIIGPRPELEFFYNEFEKNIPNFRDRLVVKPGLTGWAQINGGYNITPQKKLDLDLYYIKNIGYKLEVKIFLKTIKVIFTGDGAR</sequence>
<dbReference type="eggNOG" id="COG2148">
    <property type="taxonomic scope" value="Bacteria"/>
</dbReference>
<dbReference type="STRING" id="318464.IO99_00815"/>